<dbReference type="InterPro" id="IPR015943">
    <property type="entry name" value="WD40/YVTN_repeat-like_dom_sf"/>
</dbReference>
<dbReference type="PANTHER" id="PTHR44156">
    <property type="entry name" value="SUPERNUMERARY LIMBS, ISOFORM B-RELATED"/>
    <property type="match status" value="1"/>
</dbReference>
<reference evidence="3 4" key="1">
    <citation type="journal article" date="2019" name="Sci. Rep.">
        <title>Comparative genomics of chytrid fungi reveal insights into the obligate biotrophic and pathogenic lifestyle of Synchytrium endobioticum.</title>
        <authorList>
            <person name="van de Vossenberg B.T.L.H."/>
            <person name="Warris S."/>
            <person name="Nguyen H.D.T."/>
            <person name="van Gent-Pelzer M.P.E."/>
            <person name="Joly D.L."/>
            <person name="van de Geest H.C."/>
            <person name="Bonants P.J.M."/>
            <person name="Smith D.S."/>
            <person name="Levesque C.A."/>
            <person name="van der Lee T.A.J."/>
        </authorList>
    </citation>
    <scope>NUCLEOTIDE SEQUENCE [LARGE SCALE GENOMIC DNA]</scope>
    <source>
        <strain evidence="3 4">CBS 809.83</strain>
    </source>
</reference>
<feature type="domain" description="F-box" evidence="2">
    <location>
        <begin position="157"/>
        <end position="205"/>
    </location>
</feature>
<dbReference type="InterPro" id="IPR001810">
    <property type="entry name" value="F-box_dom"/>
</dbReference>
<dbReference type="InterPro" id="IPR036047">
    <property type="entry name" value="F-box-like_dom_sf"/>
</dbReference>
<dbReference type="SUPFAM" id="SSF81383">
    <property type="entry name" value="F-box domain"/>
    <property type="match status" value="1"/>
</dbReference>
<keyword evidence="4" id="KW-1185">Reference proteome</keyword>
<dbReference type="Pfam" id="PF12937">
    <property type="entry name" value="F-box-like"/>
    <property type="match status" value="1"/>
</dbReference>
<dbReference type="InterPro" id="IPR001680">
    <property type="entry name" value="WD40_rpt"/>
</dbReference>
<dbReference type="AlphaFoldDB" id="A0A507EAT9"/>
<feature type="region of interest" description="Disordered" evidence="1">
    <location>
        <begin position="502"/>
        <end position="525"/>
    </location>
</feature>
<evidence type="ECO:0000313" key="3">
    <source>
        <dbReference type="EMBL" id="TPX61193.1"/>
    </source>
</evidence>
<organism evidence="3 4">
    <name type="scientific">Powellomyces hirtus</name>
    <dbReference type="NCBI Taxonomy" id="109895"/>
    <lineage>
        <taxon>Eukaryota</taxon>
        <taxon>Fungi</taxon>
        <taxon>Fungi incertae sedis</taxon>
        <taxon>Chytridiomycota</taxon>
        <taxon>Chytridiomycota incertae sedis</taxon>
        <taxon>Chytridiomycetes</taxon>
        <taxon>Spizellomycetales</taxon>
        <taxon>Powellomycetaceae</taxon>
        <taxon>Powellomyces</taxon>
    </lineage>
</organism>
<feature type="compositionally biased region" description="Basic and acidic residues" evidence="1">
    <location>
        <begin position="502"/>
        <end position="515"/>
    </location>
</feature>
<dbReference type="Gene3D" id="2.130.10.10">
    <property type="entry name" value="YVTN repeat-like/Quinoprotein amine dehydrogenase"/>
    <property type="match status" value="1"/>
</dbReference>
<evidence type="ECO:0000256" key="1">
    <source>
        <dbReference type="SAM" id="MobiDB-lite"/>
    </source>
</evidence>
<dbReference type="InterPro" id="IPR053299">
    <property type="entry name" value="ASTRA_WD_repeat"/>
</dbReference>
<name>A0A507EAT9_9FUNG</name>
<proteinExistence type="predicted"/>
<comment type="caution">
    <text evidence="3">The sequence shown here is derived from an EMBL/GenBank/DDBJ whole genome shotgun (WGS) entry which is preliminary data.</text>
</comment>
<dbReference type="CDD" id="cd09917">
    <property type="entry name" value="F-box_SF"/>
    <property type="match status" value="1"/>
</dbReference>
<protein>
    <recommendedName>
        <fullName evidence="2">F-box domain-containing protein</fullName>
    </recommendedName>
</protein>
<feature type="region of interest" description="Disordered" evidence="1">
    <location>
        <begin position="102"/>
        <end position="121"/>
    </location>
</feature>
<dbReference type="SMART" id="SM00256">
    <property type="entry name" value="FBOX"/>
    <property type="match status" value="1"/>
</dbReference>
<evidence type="ECO:0000313" key="4">
    <source>
        <dbReference type="Proteomes" id="UP000318582"/>
    </source>
</evidence>
<evidence type="ECO:0000259" key="2">
    <source>
        <dbReference type="PROSITE" id="PS50181"/>
    </source>
</evidence>
<dbReference type="STRING" id="109895.A0A507EAT9"/>
<dbReference type="SUPFAM" id="SSF50998">
    <property type="entry name" value="Quinoprotein alcohol dehydrogenase-like"/>
    <property type="match status" value="1"/>
</dbReference>
<dbReference type="EMBL" id="QEAQ01000009">
    <property type="protein sequence ID" value="TPX61193.1"/>
    <property type="molecule type" value="Genomic_DNA"/>
</dbReference>
<gene>
    <name evidence="3" type="ORF">PhCBS80983_g01278</name>
</gene>
<sequence length="837" mass="92924">MHRSAFSLIASRLRPSAPPTPEQDADMDLSPLQEVLDALVSNAYAYSTGIRGDDDFFQNELNRLLADSHISLANKIDGVTELTHMCFGKNWEDHVKRSHAYVTSSLSEGPEQRKRPKVATSSKMHIPMIQTTPNQADDERVSILSGVSSCASPGHAPGFLQNCPEDLLLYIFSHLDAQSLSRSSETCRYWNTLIGSFEKSFWARLTNRTWGLREPTHLGVSWKEYFKMHWNIHIGRYHLHRVKDLDSSSGSSTTWDAPAPVRTQHIIRPGSCTSSLPPRISMIDGDHEQPTPTGRRSYVAAWPADPNNAYIVALDADYGKLAWVEADVDPLLIRVTTLDADGGQTKPETLEGHSNPIGLILSNDEGTLVSFDDSSTIIIWNLRTMEFERSINANDELGFIFSMNIHKRRIVTGGQNGRVIVWNADTGERIWSVEVDEKYLSGLSVQNLLNVAVWEDLVAYGIWEGGFWVGNIKEKREIARFDVQEMKDVMAKRDECSQAAHFETKSMHSERRREGTPSSLQAIYPSDDLPASDSITLSSSQAIPPSSAISVPVPLTSGHNPLLAHHHAPSALHTSGHNPLLTHHPAPSALHTTGPNPLLTPQPTPLATNPSSSSNPLMVHHPAPVPQQTSILLADLEEVYDQIVNLSDGESDAEFGGASDEEANLPVGDDLHHMQLWTLPTLFPMTLALNGHMLLTNGPERHQLAVWDLRNPQGLYTLSSARNQKHAASLCSSSLSSFRQRLIRSAAADIKFAEISRDGSMVFASTATYPRNRPTQESPHDRINELLVWDYRTEGATATRRFEKMRVGGEADPEDPDWFESEAIDIWVCWDEITADN</sequence>
<dbReference type="InterPro" id="IPR011047">
    <property type="entry name" value="Quinoprotein_ADH-like_sf"/>
</dbReference>
<accession>A0A507EAT9</accession>
<dbReference type="SMART" id="SM00320">
    <property type="entry name" value="WD40"/>
    <property type="match status" value="2"/>
</dbReference>
<feature type="region of interest" description="Disordered" evidence="1">
    <location>
        <begin position="569"/>
        <end position="623"/>
    </location>
</feature>
<dbReference type="Gene3D" id="1.20.1280.50">
    <property type="match status" value="1"/>
</dbReference>
<dbReference type="PROSITE" id="PS50181">
    <property type="entry name" value="FBOX"/>
    <property type="match status" value="1"/>
</dbReference>
<dbReference type="Proteomes" id="UP000318582">
    <property type="component" value="Unassembled WGS sequence"/>
</dbReference>